<sequence>MIGDFNDIKGGEEKQGGIIRSVASYSLFRRMLSTLGMNDIKSVGGKYTWLGKISKYTIMSKLDRATANCDWIDMYQLRSYPGLDQTIDHYFSIQKEIIGRNLNFSDMIADEDFTLVCLKL</sequence>
<dbReference type="Proteomes" id="UP000266723">
    <property type="component" value="Unassembled WGS sequence"/>
</dbReference>
<comment type="caution">
    <text evidence="1">The sequence shown here is derived from an EMBL/GenBank/DDBJ whole genome shotgun (WGS) entry which is preliminary data.</text>
</comment>
<evidence type="ECO:0008006" key="3">
    <source>
        <dbReference type="Google" id="ProtNLM"/>
    </source>
</evidence>
<proteinExistence type="predicted"/>
<evidence type="ECO:0000313" key="2">
    <source>
        <dbReference type="Proteomes" id="UP000266723"/>
    </source>
</evidence>
<reference evidence="1 2" key="1">
    <citation type="journal article" date="2020" name="BMC Genomics">
        <title>Intraspecific diversification of the crop wild relative Brassica cretica Lam. using demographic model selection.</title>
        <authorList>
            <person name="Kioukis A."/>
            <person name="Michalopoulou V.A."/>
            <person name="Briers L."/>
            <person name="Pirintsos S."/>
            <person name="Studholme D.J."/>
            <person name="Pavlidis P."/>
            <person name="Sarris P.F."/>
        </authorList>
    </citation>
    <scope>NUCLEOTIDE SEQUENCE [LARGE SCALE GENOMIC DNA]</scope>
    <source>
        <strain evidence="2">cv. PFS-1207/04</strain>
    </source>
</reference>
<evidence type="ECO:0000313" key="1">
    <source>
        <dbReference type="EMBL" id="KAF3597944.1"/>
    </source>
</evidence>
<accession>A0ABQ7ELT1</accession>
<protein>
    <recommendedName>
        <fullName evidence="3">Endonuclease/exonuclease/phosphatase domain-containing protein</fullName>
    </recommendedName>
</protein>
<keyword evidence="2" id="KW-1185">Reference proteome</keyword>
<gene>
    <name evidence="1" type="ORF">DY000_02023727</name>
</gene>
<organism evidence="1 2">
    <name type="scientific">Brassica cretica</name>
    <name type="common">Mustard</name>
    <dbReference type="NCBI Taxonomy" id="69181"/>
    <lineage>
        <taxon>Eukaryota</taxon>
        <taxon>Viridiplantae</taxon>
        <taxon>Streptophyta</taxon>
        <taxon>Embryophyta</taxon>
        <taxon>Tracheophyta</taxon>
        <taxon>Spermatophyta</taxon>
        <taxon>Magnoliopsida</taxon>
        <taxon>eudicotyledons</taxon>
        <taxon>Gunneridae</taxon>
        <taxon>Pentapetalae</taxon>
        <taxon>rosids</taxon>
        <taxon>malvids</taxon>
        <taxon>Brassicales</taxon>
        <taxon>Brassicaceae</taxon>
        <taxon>Brassiceae</taxon>
        <taxon>Brassica</taxon>
    </lineage>
</organism>
<name>A0ABQ7ELT1_BRACR</name>
<dbReference type="EMBL" id="QGKV02000299">
    <property type="protein sequence ID" value="KAF3597944.1"/>
    <property type="molecule type" value="Genomic_DNA"/>
</dbReference>